<sequence length="235" mass="27281">MQNVFFYIDDSGVFGDNKTQYFIYAGYVFFSTEERKHASRKYSAVEKSIKNRIKTPKTKELKSYGLNPKIKSELYRSLNEFRRFSCIIDSVKVRKEIFEHKKHKQRFLDYSIKRTVKSTLLSAQKDNLIDLSKPVAVHIYFDEHTTATSGKYELKEAIYAELLDGSFNYSYERFFKPILVKGSTVNLTLCNSATTLLVRASDIVANKTFYEVNFSGKDISLVESELHHFSCSKFP</sequence>
<name>A0AAU9VG02_9FIRM</name>
<dbReference type="Proteomes" id="UP001154111">
    <property type="component" value="Chromosome"/>
</dbReference>
<proteinExistence type="predicted"/>
<gene>
    <name evidence="2" type="ORF">ERYAMS2_00979</name>
    <name evidence="1" type="ORF">ERYAMS_00685</name>
</gene>
<evidence type="ECO:0000313" key="1">
    <source>
        <dbReference type="EMBL" id="CAH2761969.1"/>
    </source>
</evidence>
<organism evidence="2 4">
    <name type="scientific">Erysipelothrix amsterdamensis</name>
    <dbReference type="NCBI Taxonomy" id="2929157"/>
    <lineage>
        <taxon>Bacteria</taxon>
        <taxon>Bacillati</taxon>
        <taxon>Bacillota</taxon>
        <taxon>Erysipelotrichia</taxon>
        <taxon>Erysipelotrichales</taxon>
        <taxon>Erysipelotrichaceae</taxon>
        <taxon>Erysipelothrix</taxon>
    </lineage>
</organism>
<dbReference type="EMBL" id="OW659477">
    <property type="protein sequence ID" value="CAH2761980.1"/>
    <property type="molecule type" value="Genomic_DNA"/>
</dbReference>
<dbReference type="AlphaFoldDB" id="A0AAU9VG02"/>
<evidence type="ECO:0000313" key="3">
    <source>
        <dbReference type="Proteomes" id="UP001154095"/>
    </source>
</evidence>
<keyword evidence="3" id="KW-1185">Reference proteome</keyword>
<accession>A0AAU9VG02</accession>
<dbReference type="EMBL" id="OW659496">
    <property type="protein sequence ID" value="CAH2761969.1"/>
    <property type="molecule type" value="Genomic_DNA"/>
</dbReference>
<dbReference type="InterPro" id="IPR024524">
    <property type="entry name" value="DUF3800"/>
</dbReference>
<evidence type="ECO:0000313" key="4">
    <source>
        <dbReference type="Proteomes" id="UP001154111"/>
    </source>
</evidence>
<dbReference type="Pfam" id="PF12686">
    <property type="entry name" value="DUF3800"/>
    <property type="match status" value="1"/>
</dbReference>
<evidence type="ECO:0000313" key="2">
    <source>
        <dbReference type="EMBL" id="CAH2761980.1"/>
    </source>
</evidence>
<reference evidence="2" key="1">
    <citation type="submission" date="2022-04" db="EMBL/GenBank/DDBJ databases">
        <authorList>
            <person name="Forde T."/>
        </authorList>
    </citation>
    <scope>NUCLEOTIDE SEQUENCE</scope>
    <source>
        <strain evidence="2">A18Y016a</strain>
        <strain evidence="1">A18Y020d</strain>
    </source>
</reference>
<protein>
    <submittedName>
        <fullName evidence="2">DUF3800 domain-containing protein</fullName>
    </submittedName>
</protein>
<dbReference type="Proteomes" id="UP001154095">
    <property type="component" value="Chromosome"/>
</dbReference>
<dbReference type="RefSeq" id="WP_254006322.1">
    <property type="nucleotide sequence ID" value="NZ_OW659477.1"/>
</dbReference>